<dbReference type="AlphaFoldDB" id="A0A067TPX0"/>
<evidence type="ECO:0000256" key="3">
    <source>
        <dbReference type="ARBA" id="ARBA00022512"/>
    </source>
</evidence>
<comment type="subcellular location">
    <subcellularLocation>
        <location evidence="1 6">Secreted</location>
        <location evidence="1 6">Cell wall</location>
    </subcellularLocation>
</comment>
<gene>
    <name evidence="7" type="ORF">GALMADRAFT_136066</name>
</gene>
<dbReference type="Proteomes" id="UP000027222">
    <property type="component" value="Unassembled WGS sequence"/>
</dbReference>
<keyword evidence="6" id="KW-0732">Signal</keyword>
<accession>A0A067TPX0</accession>
<sequence length="113" mass="11403">MSFRAPVLFVFALSALATAGVLPRHDDHSSQCNTGKSHCCDSTHEPSSNAVSHLLGLLGVPIDPLTGLVGLKCSPGGVVGVGGTSCSAQPVCCTNNTFNGLVALGCTPINVNI</sequence>
<feature type="signal peptide" evidence="6">
    <location>
        <begin position="1"/>
        <end position="19"/>
    </location>
</feature>
<comment type="similarity">
    <text evidence="2 6">Belongs to the fungal hydrophobin family.</text>
</comment>
<keyword evidence="8" id="KW-1185">Reference proteome</keyword>
<evidence type="ECO:0000313" key="8">
    <source>
        <dbReference type="Proteomes" id="UP000027222"/>
    </source>
</evidence>
<dbReference type="EMBL" id="KL142371">
    <property type="protein sequence ID" value="KDR81003.1"/>
    <property type="molecule type" value="Genomic_DNA"/>
</dbReference>
<dbReference type="Pfam" id="PF01185">
    <property type="entry name" value="Hydrophobin"/>
    <property type="match status" value="1"/>
</dbReference>
<organism evidence="7 8">
    <name type="scientific">Galerina marginata (strain CBS 339.88)</name>
    <dbReference type="NCBI Taxonomy" id="685588"/>
    <lineage>
        <taxon>Eukaryota</taxon>
        <taxon>Fungi</taxon>
        <taxon>Dikarya</taxon>
        <taxon>Basidiomycota</taxon>
        <taxon>Agaricomycotina</taxon>
        <taxon>Agaricomycetes</taxon>
        <taxon>Agaricomycetidae</taxon>
        <taxon>Agaricales</taxon>
        <taxon>Agaricineae</taxon>
        <taxon>Strophariaceae</taxon>
        <taxon>Galerina</taxon>
    </lineage>
</organism>
<evidence type="ECO:0000313" key="7">
    <source>
        <dbReference type="EMBL" id="KDR81003.1"/>
    </source>
</evidence>
<keyword evidence="3 6" id="KW-0134">Cell wall</keyword>
<evidence type="ECO:0000256" key="6">
    <source>
        <dbReference type="RuleBase" id="RU365009"/>
    </source>
</evidence>
<dbReference type="CDD" id="cd23507">
    <property type="entry name" value="hydrophobin_I"/>
    <property type="match status" value="1"/>
</dbReference>
<evidence type="ECO:0000256" key="1">
    <source>
        <dbReference type="ARBA" id="ARBA00004191"/>
    </source>
</evidence>
<keyword evidence="4 6" id="KW-0964">Secreted</keyword>
<dbReference type="InterPro" id="IPR001338">
    <property type="entry name" value="Class_I_Hydrophobin"/>
</dbReference>
<evidence type="ECO:0000256" key="5">
    <source>
        <dbReference type="ARBA" id="ARBA00023157"/>
    </source>
</evidence>
<protein>
    <recommendedName>
        <fullName evidence="6">Hydrophobin</fullName>
    </recommendedName>
</protein>
<evidence type="ECO:0000256" key="4">
    <source>
        <dbReference type="ARBA" id="ARBA00022525"/>
    </source>
</evidence>
<dbReference type="GO" id="GO:0005199">
    <property type="term" value="F:structural constituent of cell wall"/>
    <property type="evidence" value="ECO:0007669"/>
    <property type="project" value="InterPro"/>
</dbReference>
<dbReference type="SMART" id="SM00075">
    <property type="entry name" value="HYDRO"/>
    <property type="match status" value="1"/>
</dbReference>
<feature type="chain" id="PRO_5013985260" description="Hydrophobin" evidence="6">
    <location>
        <begin position="20"/>
        <end position="113"/>
    </location>
</feature>
<dbReference type="GO" id="GO:0009277">
    <property type="term" value="C:fungal-type cell wall"/>
    <property type="evidence" value="ECO:0007669"/>
    <property type="project" value="InterPro"/>
</dbReference>
<dbReference type="HOGENOM" id="CLU_105134_2_0_1"/>
<name>A0A067TPX0_GALM3</name>
<proteinExistence type="inferred from homology"/>
<dbReference type="OrthoDB" id="4225815at2759"/>
<evidence type="ECO:0000256" key="2">
    <source>
        <dbReference type="ARBA" id="ARBA00010446"/>
    </source>
</evidence>
<reference evidence="8" key="1">
    <citation type="journal article" date="2014" name="Proc. Natl. Acad. Sci. U.S.A.">
        <title>Extensive sampling of basidiomycete genomes demonstrates inadequacy of the white-rot/brown-rot paradigm for wood decay fungi.</title>
        <authorList>
            <person name="Riley R."/>
            <person name="Salamov A.A."/>
            <person name="Brown D.W."/>
            <person name="Nagy L.G."/>
            <person name="Floudas D."/>
            <person name="Held B.W."/>
            <person name="Levasseur A."/>
            <person name="Lombard V."/>
            <person name="Morin E."/>
            <person name="Otillar R."/>
            <person name="Lindquist E.A."/>
            <person name="Sun H."/>
            <person name="LaButti K.M."/>
            <person name="Schmutz J."/>
            <person name="Jabbour D."/>
            <person name="Luo H."/>
            <person name="Baker S.E."/>
            <person name="Pisabarro A.G."/>
            <person name="Walton J.D."/>
            <person name="Blanchette R.A."/>
            <person name="Henrissat B."/>
            <person name="Martin F."/>
            <person name="Cullen D."/>
            <person name="Hibbett D.S."/>
            <person name="Grigoriev I.V."/>
        </authorList>
    </citation>
    <scope>NUCLEOTIDE SEQUENCE [LARGE SCALE GENOMIC DNA]</scope>
    <source>
        <strain evidence="8">CBS 339.88</strain>
    </source>
</reference>
<keyword evidence="5 6" id="KW-1015">Disulfide bond</keyword>